<keyword evidence="3" id="KW-1185">Reference proteome</keyword>
<evidence type="ECO:0000259" key="1">
    <source>
        <dbReference type="Pfam" id="PF00753"/>
    </source>
</evidence>
<keyword evidence="2" id="KW-0378">Hydrolase</keyword>
<dbReference type="Proteomes" id="UP000282184">
    <property type="component" value="Unassembled WGS sequence"/>
</dbReference>
<name>A0A3S0JHV4_9BACT</name>
<feature type="domain" description="Metallo-beta-lactamase" evidence="1">
    <location>
        <begin position="12"/>
        <end position="74"/>
    </location>
</feature>
<dbReference type="PANTHER" id="PTHR30619:SF1">
    <property type="entry name" value="RECOMBINATION PROTEIN 2"/>
    <property type="match status" value="1"/>
</dbReference>
<dbReference type="Gene3D" id="3.60.15.10">
    <property type="entry name" value="Ribonuclease Z/Hydroxyacylglutathione hydrolase-like"/>
    <property type="match status" value="1"/>
</dbReference>
<dbReference type="RefSeq" id="WP_126693348.1">
    <property type="nucleotide sequence ID" value="NZ_RXOF01000005.1"/>
</dbReference>
<evidence type="ECO:0000313" key="3">
    <source>
        <dbReference type="Proteomes" id="UP000282184"/>
    </source>
</evidence>
<dbReference type="Pfam" id="PF00753">
    <property type="entry name" value="Lactamase_B"/>
    <property type="match status" value="1"/>
</dbReference>
<comment type="caution">
    <text evidence="2">The sequence shown here is derived from an EMBL/GenBank/DDBJ whole genome shotgun (WGS) entry which is preliminary data.</text>
</comment>
<dbReference type="InterPro" id="IPR052159">
    <property type="entry name" value="Competence_DNA_uptake"/>
</dbReference>
<organism evidence="2 3">
    <name type="scientific">Hymenobacter gummosus</name>
    <dbReference type="NCBI Taxonomy" id="1776032"/>
    <lineage>
        <taxon>Bacteria</taxon>
        <taxon>Pseudomonadati</taxon>
        <taxon>Bacteroidota</taxon>
        <taxon>Cytophagia</taxon>
        <taxon>Cytophagales</taxon>
        <taxon>Hymenobacteraceae</taxon>
        <taxon>Hymenobacter</taxon>
    </lineage>
</organism>
<proteinExistence type="predicted"/>
<dbReference type="SUPFAM" id="SSF56281">
    <property type="entry name" value="Metallo-hydrolase/oxidoreductase"/>
    <property type="match status" value="1"/>
</dbReference>
<dbReference type="AlphaFoldDB" id="A0A3S0JHV4"/>
<gene>
    <name evidence="2" type="ORF">EJV47_11790</name>
</gene>
<sequence>MAAFTFIFVEMGQGDCTLVQCPDGRVVVVDCGSTNAKEANDKYWIQAYLQLRTWTRTRSNKIDALILTHPDADHHNQVVTFFQALTWSGNVTLPDGTVLTKPAGGKVDIDTIYVSNAVSDTSPLGHYTGAALNTNVYSHYFNTSTVYEVTSNTTKSKGNVLKRWTKASNFGTLAGTQSITGNKVNVLSGGTGAQSWSIDILAGNVPGGYGKVKDLATEDNARSLITLFTMGTRKVLLCGDATLSTEKFLLDAHAATISDVDLIMVPHHGSAYASGWDFVKKTNPSAGVVSVGFLEHSFRLPRYSILERWLETIEKKGATIADHDIDYWELIDFDEVDEQYNKWVASSQKVAWNDSKTFCYLLNPGNKAFALYKLQKAGMWLYRETVNSPLTMTSQKTQVYQLSSAGVSLQ</sequence>
<dbReference type="InterPro" id="IPR001279">
    <property type="entry name" value="Metallo-B-lactamas"/>
</dbReference>
<dbReference type="GO" id="GO:0016787">
    <property type="term" value="F:hydrolase activity"/>
    <property type="evidence" value="ECO:0007669"/>
    <property type="project" value="UniProtKB-KW"/>
</dbReference>
<dbReference type="EMBL" id="RXOF01000005">
    <property type="protein sequence ID" value="RTQ50299.1"/>
    <property type="molecule type" value="Genomic_DNA"/>
</dbReference>
<reference evidence="2 3" key="1">
    <citation type="submission" date="2018-12" db="EMBL/GenBank/DDBJ databases">
        <title>Hymenobacter gummosus sp. nov., isolated from a spring.</title>
        <authorList>
            <person name="Nie L."/>
        </authorList>
    </citation>
    <scope>NUCLEOTIDE SEQUENCE [LARGE SCALE GENOMIC DNA]</scope>
    <source>
        <strain evidence="2 3">KCTC 52166</strain>
    </source>
</reference>
<accession>A0A3S0JHV4</accession>
<dbReference type="PANTHER" id="PTHR30619">
    <property type="entry name" value="DNA INTERNALIZATION/COMPETENCE PROTEIN COMEC/REC2"/>
    <property type="match status" value="1"/>
</dbReference>
<protein>
    <submittedName>
        <fullName evidence="2">MBL fold metallo-hydrolase</fullName>
    </submittedName>
</protein>
<evidence type="ECO:0000313" key="2">
    <source>
        <dbReference type="EMBL" id="RTQ50299.1"/>
    </source>
</evidence>
<dbReference type="OrthoDB" id="418728at2"/>
<dbReference type="InterPro" id="IPR036866">
    <property type="entry name" value="RibonucZ/Hydroxyglut_hydro"/>
</dbReference>